<evidence type="ECO:0000256" key="1">
    <source>
        <dbReference type="SAM" id="MobiDB-lite"/>
    </source>
</evidence>
<accession>A0AAD3MH97</accession>
<protein>
    <submittedName>
        <fullName evidence="2">Nectin-3-like protein isoform X1</fullName>
    </submittedName>
</protein>
<feature type="region of interest" description="Disordered" evidence="1">
    <location>
        <begin position="1"/>
        <end position="22"/>
    </location>
</feature>
<dbReference type="Proteomes" id="UP001279410">
    <property type="component" value="Unassembled WGS sequence"/>
</dbReference>
<evidence type="ECO:0000313" key="3">
    <source>
        <dbReference type="Proteomes" id="UP001279410"/>
    </source>
</evidence>
<name>A0AAD3MH97_LATJO</name>
<dbReference type="EMBL" id="BRZM01000017">
    <property type="protein sequence ID" value="GLD53449.1"/>
    <property type="molecule type" value="Genomic_DNA"/>
</dbReference>
<reference evidence="2" key="1">
    <citation type="submission" date="2022-08" db="EMBL/GenBank/DDBJ databases">
        <title>Genome sequencing of akame (Lates japonicus).</title>
        <authorList>
            <person name="Hashiguchi Y."/>
            <person name="Takahashi H."/>
        </authorList>
    </citation>
    <scope>NUCLEOTIDE SEQUENCE</scope>
    <source>
        <strain evidence="2">Kochi</strain>
    </source>
</reference>
<sequence>MTVEWRMQNPHGSTRFPRSSAPRGLWHGRNTVELGNVVHAPTACWMAEQSQATHRACRTPGPVEVFRDGVVWLSEKQSHDEPNSTTTAHVRYMWQPQSYA</sequence>
<comment type="caution">
    <text evidence="2">The sequence shown here is derived from an EMBL/GenBank/DDBJ whole genome shotgun (WGS) entry which is preliminary data.</text>
</comment>
<dbReference type="AlphaFoldDB" id="A0AAD3MH97"/>
<gene>
    <name evidence="2" type="ORF">AKAME5_000620500</name>
</gene>
<proteinExistence type="predicted"/>
<evidence type="ECO:0000313" key="2">
    <source>
        <dbReference type="EMBL" id="GLD53449.1"/>
    </source>
</evidence>
<organism evidence="2 3">
    <name type="scientific">Lates japonicus</name>
    <name type="common">Japanese lates</name>
    <dbReference type="NCBI Taxonomy" id="270547"/>
    <lineage>
        <taxon>Eukaryota</taxon>
        <taxon>Metazoa</taxon>
        <taxon>Chordata</taxon>
        <taxon>Craniata</taxon>
        <taxon>Vertebrata</taxon>
        <taxon>Euteleostomi</taxon>
        <taxon>Actinopterygii</taxon>
        <taxon>Neopterygii</taxon>
        <taxon>Teleostei</taxon>
        <taxon>Neoteleostei</taxon>
        <taxon>Acanthomorphata</taxon>
        <taxon>Carangaria</taxon>
        <taxon>Carangaria incertae sedis</taxon>
        <taxon>Centropomidae</taxon>
        <taxon>Lates</taxon>
    </lineage>
</organism>
<keyword evidence="3" id="KW-1185">Reference proteome</keyword>